<gene>
    <name evidence="2" type="ORF">H1R20_g2721</name>
</gene>
<keyword evidence="3" id="KW-1185">Reference proteome</keyword>
<evidence type="ECO:0000313" key="3">
    <source>
        <dbReference type="Proteomes" id="UP001140091"/>
    </source>
</evidence>
<evidence type="ECO:0000256" key="1">
    <source>
        <dbReference type="SAM" id="MobiDB-lite"/>
    </source>
</evidence>
<comment type="caution">
    <text evidence="2">The sequence shown here is derived from an EMBL/GenBank/DDBJ whole genome shotgun (WGS) entry which is preliminary data.</text>
</comment>
<reference evidence="2" key="1">
    <citation type="submission" date="2022-06" db="EMBL/GenBank/DDBJ databases">
        <title>Genome Sequence of Candolleomyces eurysporus.</title>
        <authorList>
            <person name="Buettner E."/>
        </authorList>
    </citation>
    <scope>NUCLEOTIDE SEQUENCE</scope>
    <source>
        <strain evidence="2">VTCC 930004</strain>
    </source>
</reference>
<dbReference type="EMBL" id="JANBPK010000719">
    <property type="protein sequence ID" value="KAJ2934378.1"/>
    <property type="molecule type" value="Genomic_DNA"/>
</dbReference>
<dbReference type="OrthoDB" id="3239511at2759"/>
<feature type="region of interest" description="Disordered" evidence="1">
    <location>
        <begin position="808"/>
        <end position="840"/>
    </location>
</feature>
<feature type="compositionally biased region" description="Polar residues" evidence="1">
    <location>
        <begin position="824"/>
        <end position="839"/>
    </location>
</feature>
<sequence>MGQAELKVFEREMNAYQRLMQREEDDGDDGNHKPTKDWNFPKIHTQIHMFSDIMNKGVTINFNTKYNENMHGDAKDSYYMSNLRDVAEIIIRITAEQVAGLIIQDRINTYKEALSATSSNNLDQETPNDAFLTPSSSGSLSRFTVGSAQLCTISTMASQIAATYHPSLHDLHRKITKRLAIELSQPLNSIRLGGDPPLVLYRYVKIDYISREDSKLATDILRMNPSFHEQERYDCALVAITGGFIIARLVGILGISYANRKFLLALIIPFDEPLTGTSASIRKRDKDLRFTRVRSRPQSKSAVVSINAIFIMAHQAQAELHLNANRSYLDPTIPGSVQEDTVLQQIGAVHGAMQSTDTTVMKEDSQRLISALHRDLTNVRAELAEARARLVNVAALKRGSKKKVTDKDNGGSGALLVPDAAVNLVTVLAEEAKKLAHHYIYFYSMYNADYLFGTLIDGQWNWKEATERFKDDESRKLGDVAELFSIAPTTLHSYILTKQAPLPDQPEAVADARYARRWRPCLYKNRVVEPSKEFTNPALLLAAEIMIFGSKSIEALKTFLRANNPLKAAADRLEVTAGLIATSAVWVIYLLSGDREFTSDGKGAITGINYKEDFLGYREYALKSWDEPWMKKLVHIWNTRLFPLKPGHAEGEDFSQQVEEAAASWDDTDAMLARAREAAVDWSEDDEDDEHRNLDEEDSNNDFEGMDNSMAPPPHSNPLVNPVPELQALELSNSNDYIPLTFGTESTRMRLAAPPVLAVSSQAGLRMNSQVTSPSSTAAISPLIAAAAAVAAQSLQPVANVNYESAPAAAAQGSGPEPRRRQTRATSQNSGNSAASPTANVEVALGVATGTAIVETAAKKGRGKTGTGAGKKRKT</sequence>
<dbReference type="Pfam" id="PF20414">
    <property type="entry name" value="DUF6698"/>
    <property type="match status" value="1"/>
</dbReference>
<feature type="non-terminal residue" evidence="2">
    <location>
        <position position="875"/>
    </location>
</feature>
<dbReference type="InterPro" id="IPR046521">
    <property type="entry name" value="DUF6698"/>
</dbReference>
<feature type="compositionally biased region" description="Acidic residues" evidence="1">
    <location>
        <begin position="682"/>
        <end position="705"/>
    </location>
</feature>
<organism evidence="2 3">
    <name type="scientific">Candolleomyces eurysporus</name>
    <dbReference type="NCBI Taxonomy" id="2828524"/>
    <lineage>
        <taxon>Eukaryota</taxon>
        <taxon>Fungi</taxon>
        <taxon>Dikarya</taxon>
        <taxon>Basidiomycota</taxon>
        <taxon>Agaricomycotina</taxon>
        <taxon>Agaricomycetes</taxon>
        <taxon>Agaricomycetidae</taxon>
        <taxon>Agaricales</taxon>
        <taxon>Agaricineae</taxon>
        <taxon>Psathyrellaceae</taxon>
        <taxon>Candolleomyces</taxon>
    </lineage>
</organism>
<feature type="region of interest" description="Disordered" evidence="1">
    <location>
        <begin position="680"/>
        <end position="709"/>
    </location>
</feature>
<protein>
    <submittedName>
        <fullName evidence="2">Uncharacterized protein</fullName>
    </submittedName>
</protein>
<feature type="region of interest" description="Disordered" evidence="1">
    <location>
        <begin position="854"/>
        <end position="875"/>
    </location>
</feature>
<accession>A0A9W8JIP4</accession>
<evidence type="ECO:0000313" key="2">
    <source>
        <dbReference type="EMBL" id="KAJ2934378.1"/>
    </source>
</evidence>
<proteinExistence type="predicted"/>
<name>A0A9W8JIP4_9AGAR</name>
<dbReference type="AlphaFoldDB" id="A0A9W8JIP4"/>
<dbReference type="Proteomes" id="UP001140091">
    <property type="component" value="Unassembled WGS sequence"/>
</dbReference>